<dbReference type="SUPFAM" id="SSF54637">
    <property type="entry name" value="Thioesterase/thiol ester dehydrase-isomerase"/>
    <property type="match status" value="1"/>
</dbReference>
<reference evidence="2" key="1">
    <citation type="journal article" date="2019" name="Int. J. Syst. Evol. Microbiol.">
        <title>The Global Catalogue of Microorganisms (GCM) 10K type strain sequencing project: providing services to taxonomists for standard genome sequencing and annotation.</title>
        <authorList>
            <consortium name="The Broad Institute Genomics Platform"/>
            <consortium name="The Broad Institute Genome Sequencing Center for Infectious Disease"/>
            <person name="Wu L."/>
            <person name="Ma J."/>
        </authorList>
    </citation>
    <scope>NUCLEOTIDE SEQUENCE [LARGE SCALE GENOMIC DNA]</scope>
    <source>
        <strain evidence="2">TISTR 1571</strain>
    </source>
</reference>
<dbReference type="Gene3D" id="3.10.129.10">
    <property type="entry name" value="Hotdog Thioesterase"/>
    <property type="match status" value="1"/>
</dbReference>
<comment type="caution">
    <text evidence="1">The sequence shown here is derived from an EMBL/GenBank/DDBJ whole genome shotgun (WGS) entry which is preliminary data.</text>
</comment>
<keyword evidence="1" id="KW-0378">Hydrolase</keyword>
<dbReference type="EMBL" id="JBHUMZ010000008">
    <property type="protein sequence ID" value="MFD2637529.1"/>
    <property type="molecule type" value="Genomic_DNA"/>
</dbReference>
<dbReference type="RefSeq" id="WP_377326993.1">
    <property type="nucleotide sequence ID" value="NZ_JBHUMZ010000008.1"/>
</dbReference>
<name>A0ABW5Q6T4_9BACI</name>
<sequence>MRLPSYIEDLNQWRADFKFSSKIEIRFSETDMFGHMNNVSPFIYFEEARIKYFNHLNLFGHLAEEQNKVPVVGDLKCDYMKQVFFGDELSIYVKASNVGNSSVDIHYMAINQRSELCLTGRGTVVQINPKTGRSVPFDDHQRAQLSTLRESVNM</sequence>
<dbReference type="Proteomes" id="UP001597452">
    <property type="component" value="Unassembled WGS sequence"/>
</dbReference>
<dbReference type="PANTHER" id="PTHR31793">
    <property type="entry name" value="4-HYDROXYBENZOYL-COA THIOESTERASE FAMILY MEMBER"/>
    <property type="match status" value="1"/>
</dbReference>
<gene>
    <name evidence="1" type="ORF">ACFSW4_01410</name>
</gene>
<organism evidence="1 2">
    <name type="scientific">Piscibacillus salipiscarius</name>
    <dbReference type="NCBI Taxonomy" id="299480"/>
    <lineage>
        <taxon>Bacteria</taxon>
        <taxon>Bacillati</taxon>
        <taxon>Bacillota</taxon>
        <taxon>Bacilli</taxon>
        <taxon>Bacillales</taxon>
        <taxon>Bacillaceae</taxon>
        <taxon>Piscibacillus</taxon>
    </lineage>
</organism>
<accession>A0ABW5Q6T4</accession>
<dbReference type="GO" id="GO:0016787">
    <property type="term" value="F:hydrolase activity"/>
    <property type="evidence" value="ECO:0007669"/>
    <property type="project" value="UniProtKB-KW"/>
</dbReference>
<dbReference type="CDD" id="cd00586">
    <property type="entry name" value="4HBT"/>
    <property type="match status" value="1"/>
</dbReference>
<evidence type="ECO:0000313" key="2">
    <source>
        <dbReference type="Proteomes" id="UP001597452"/>
    </source>
</evidence>
<dbReference type="InterPro" id="IPR050563">
    <property type="entry name" value="4-hydroxybenzoyl-CoA_TE"/>
</dbReference>
<dbReference type="InterPro" id="IPR029069">
    <property type="entry name" value="HotDog_dom_sf"/>
</dbReference>
<dbReference type="Pfam" id="PF13279">
    <property type="entry name" value="4HBT_2"/>
    <property type="match status" value="1"/>
</dbReference>
<keyword evidence="2" id="KW-1185">Reference proteome</keyword>
<protein>
    <submittedName>
        <fullName evidence="1">Acyl-CoA thioesterase</fullName>
        <ecNumber evidence="1">3.1.2.-</ecNumber>
    </submittedName>
</protein>
<dbReference type="EC" id="3.1.2.-" evidence="1"/>
<proteinExistence type="predicted"/>
<evidence type="ECO:0000313" key="1">
    <source>
        <dbReference type="EMBL" id="MFD2637529.1"/>
    </source>
</evidence>
<dbReference type="PANTHER" id="PTHR31793:SF24">
    <property type="entry name" value="LONG-CHAIN ACYL-COA THIOESTERASE FADM"/>
    <property type="match status" value="1"/>
</dbReference>